<dbReference type="GO" id="GO:0010468">
    <property type="term" value="P:regulation of gene expression"/>
    <property type="evidence" value="ECO:0007669"/>
    <property type="project" value="InterPro"/>
</dbReference>
<dbReference type="PANTHER" id="PTHR38457:SF1">
    <property type="entry name" value="REGULATOR ABRB-RELATED"/>
    <property type="match status" value="1"/>
</dbReference>
<dbReference type="Pfam" id="PF05145">
    <property type="entry name" value="AbrB"/>
    <property type="match status" value="1"/>
</dbReference>
<feature type="transmembrane region" description="Helical" evidence="1">
    <location>
        <begin position="200"/>
        <end position="218"/>
    </location>
</feature>
<dbReference type="KEGG" id="mmed:Mame_02942"/>
<keyword evidence="1" id="KW-0472">Membrane</keyword>
<feature type="transmembrane region" description="Helical" evidence="1">
    <location>
        <begin position="247"/>
        <end position="265"/>
    </location>
</feature>
<reference evidence="2 3" key="1">
    <citation type="submission" date="2017-03" db="EMBL/GenBank/DDBJ databases">
        <title>Foreign affairs: Plasmid Transfer between Roseobacters and Rhizobia.</title>
        <authorList>
            <person name="Bartling P."/>
            <person name="Bunk B."/>
            <person name="Overmann J."/>
            <person name="Brinkmann H."/>
            <person name="Petersen J."/>
        </authorList>
    </citation>
    <scope>NUCLEOTIDE SEQUENCE [LARGE SCALE GENOMIC DNA]</scope>
    <source>
        <strain evidence="2 3">MACL11</strain>
    </source>
</reference>
<evidence type="ECO:0000313" key="2">
    <source>
        <dbReference type="EMBL" id="AQZ52264.1"/>
    </source>
</evidence>
<dbReference type="eggNOG" id="COG3180">
    <property type="taxonomic scope" value="Bacteria"/>
</dbReference>
<protein>
    <submittedName>
        <fullName evidence="2">Membrane protein AbrB duplication</fullName>
    </submittedName>
</protein>
<keyword evidence="3" id="KW-1185">Reference proteome</keyword>
<feature type="transmembrane region" description="Helical" evidence="1">
    <location>
        <begin position="27"/>
        <end position="60"/>
    </location>
</feature>
<sequence>MNSAEEPEEPASADGGKRQLLRIWLPLLALSILLVILMQLVALPASLLLGPMLASILIVFSGRRITMPRLPFNLAQGVLGCLIARTMTWPVLQEIAADWMIFVGGVLSVVFASIAIGWVLARYQVLPGTTAIWGAFPGAASVMTLMSASFGADMRLVAFMQYTRVVIVTLVAATFARFWTGGAAQTAVPVYWFAEPAWGPLAQTLALILIGVFFGRWLKLPAGPMLATVIAGSVLNVTGLIEIELPQILLAIAYATLGWGIGARFDRAVIVDAGRAMPRVIASILALVAICGVLAALLVWLTGIDPLSAYLATSPGGADSIAIISASTDVDVAFVMSMQIARFFFVMALGPILAKLVAKHSRF</sequence>
<dbReference type="PIRSF" id="PIRSF038991">
    <property type="entry name" value="Protein_AbrB"/>
    <property type="match status" value="1"/>
</dbReference>
<proteinExistence type="predicted"/>
<dbReference type="NCBIfam" id="TIGR03082">
    <property type="entry name" value="Gneg_AbrB_dup"/>
    <property type="match status" value="2"/>
</dbReference>
<feature type="transmembrane region" description="Helical" evidence="1">
    <location>
        <begin position="99"/>
        <end position="120"/>
    </location>
</feature>
<dbReference type="InterPro" id="IPR007820">
    <property type="entry name" value="AbrB_fam"/>
</dbReference>
<name>A0A1U9Z3M1_9HYPH</name>
<dbReference type="RefSeq" id="WP_018063255.1">
    <property type="nucleotide sequence ID" value="NZ_AQWH01000002.1"/>
</dbReference>
<accession>A0A1U9Z3M1</accession>
<dbReference type="EMBL" id="CP020330">
    <property type="protein sequence ID" value="AQZ52264.1"/>
    <property type="molecule type" value="Genomic_DNA"/>
</dbReference>
<dbReference type="Proteomes" id="UP000191135">
    <property type="component" value="Chromosome"/>
</dbReference>
<dbReference type="PANTHER" id="PTHR38457">
    <property type="entry name" value="REGULATOR ABRB-RELATED"/>
    <property type="match status" value="1"/>
</dbReference>
<feature type="transmembrane region" description="Helical" evidence="1">
    <location>
        <begin position="72"/>
        <end position="92"/>
    </location>
</feature>
<feature type="transmembrane region" description="Helical" evidence="1">
    <location>
        <begin position="132"/>
        <end position="150"/>
    </location>
</feature>
<feature type="transmembrane region" description="Helical" evidence="1">
    <location>
        <begin position="277"/>
        <end position="301"/>
    </location>
</feature>
<dbReference type="GO" id="GO:0016020">
    <property type="term" value="C:membrane"/>
    <property type="evidence" value="ECO:0007669"/>
    <property type="project" value="InterPro"/>
</dbReference>
<keyword evidence="1" id="KW-0812">Transmembrane</keyword>
<dbReference type="STRING" id="1122214.Mame_02942"/>
<evidence type="ECO:0000313" key="3">
    <source>
        <dbReference type="Proteomes" id="UP000191135"/>
    </source>
</evidence>
<feature type="transmembrane region" description="Helical" evidence="1">
    <location>
        <begin position="162"/>
        <end position="180"/>
    </location>
</feature>
<dbReference type="InterPro" id="IPR017516">
    <property type="entry name" value="AbrB_dup"/>
</dbReference>
<gene>
    <name evidence="2" type="ORF">Mame_02942</name>
</gene>
<feature type="transmembrane region" description="Helical" evidence="1">
    <location>
        <begin position="340"/>
        <end position="358"/>
    </location>
</feature>
<organism evidence="2 3">
    <name type="scientific">Martelella mediterranea DSM 17316</name>
    <dbReference type="NCBI Taxonomy" id="1122214"/>
    <lineage>
        <taxon>Bacteria</taxon>
        <taxon>Pseudomonadati</taxon>
        <taxon>Pseudomonadota</taxon>
        <taxon>Alphaproteobacteria</taxon>
        <taxon>Hyphomicrobiales</taxon>
        <taxon>Aurantimonadaceae</taxon>
        <taxon>Martelella</taxon>
    </lineage>
</organism>
<dbReference type="OrthoDB" id="9809910at2"/>
<evidence type="ECO:0000256" key="1">
    <source>
        <dbReference type="SAM" id="Phobius"/>
    </source>
</evidence>
<keyword evidence="1" id="KW-1133">Transmembrane helix</keyword>
<dbReference type="AlphaFoldDB" id="A0A1U9Z3M1"/>